<reference evidence="8 9" key="1">
    <citation type="submission" date="2019-09" db="EMBL/GenBank/DDBJ databases">
        <authorList>
            <person name="Chandra G."/>
            <person name="Truman W A."/>
        </authorList>
    </citation>
    <scope>NUCLEOTIDE SEQUENCE [LARGE SCALE GENOMIC DNA]</scope>
    <source>
        <strain evidence="8">PS723</strain>
    </source>
</reference>
<dbReference type="Proteomes" id="UP000379480">
    <property type="component" value="Unassembled WGS sequence"/>
</dbReference>
<organism evidence="8 9">
    <name type="scientific">Pseudomonas fluorescens</name>
    <dbReference type="NCBI Taxonomy" id="294"/>
    <lineage>
        <taxon>Bacteria</taxon>
        <taxon>Pseudomonadati</taxon>
        <taxon>Pseudomonadota</taxon>
        <taxon>Gammaproteobacteria</taxon>
        <taxon>Pseudomonadales</taxon>
        <taxon>Pseudomonadaceae</taxon>
        <taxon>Pseudomonas</taxon>
    </lineage>
</organism>
<dbReference type="GO" id="GO:0046872">
    <property type="term" value="F:metal ion binding"/>
    <property type="evidence" value="ECO:0007669"/>
    <property type="project" value="UniProtKB-KW"/>
</dbReference>
<comment type="cofactor">
    <cofactor evidence="7">
        <name>Mg(2+)</name>
        <dbReference type="ChEBI" id="CHEBI:18420"/>
    </cofactor>
</comment>
<keyword evidence="4 8" id="KW-0456">Lyase</keyword>
<dbReference type="PANTHER" id="PTHR33254">
    <property type="entry name" value="4-HYDROXY-4-METHYL-2-OXOGLUTARATE ALDOLASE 3-RELATED"/>
    <property type="match status" value="1"/>
</dbReference>
<dbReference type="PANTHER" id="PTHR33254:SF4">
    <property type="entry name" value="4-HYDROXY-4-METHYL-2-OXOGLUTARATE ALDOLASE 3-RELATED"/>
    <property type="match status" value="1"/>
</dbReference>
<sequence>MAFERIDAQFRKLTVDELNAWRSIAPAVASDCMNRTQVMNSTIKSISSGAILCGQARTVTTMVGDCASVCELISMALPGEIVVVDAGGVEDTAVWGGIMTEEAVQRGIGGAVVYGAIRDVADMRELGFNMFCKAIVPRGPHHGFGGVIDGPIAVAGAVVRPGDIVLGNDDGVVVVPLERASEVLAAAQAHIAKEVDWIAAIRRGQTIQDVFNFSKSHVR</sequence>
<dbReference type="SUPFAM" id="SSF89562">
    <property type="entry name" value="RraA-like"/>
    <property type="match status" value="1"/>
</dbReference>
<comment type="cofactor">
    <cofactor evidence="1">
        <name>a divalent metal cation</name>
        <dbReference type="ChEBI" id="CHEBI:60240"/>
    </cofactor>
</comment>
<dbReference type="OrthoDB" id="8717144at2"/>
<evidence type="ECO:0000256" key="6">
    <source>
        <dbReference type="ARBA" id="ARBA00030169"/>
    </source>
</evidence>
<evidence type="ECO:0000256" key="1">
    <source>
        <dbReference type="ARBA" id="ARBA00001968"/>
    </source>
</evidence>
<dbReference type="InterPro" id="IPR036704">
    <property type="entry name" value="RraA/RraA-like_sf"/>
</dbReference>
<gene>
    <name evidence="8" type="primary">proA_1</name>
    <name evidence="8" type="ORF">PS723_01013</name>
</gene>
<accession>A0A5E7ATV0</accession>
<keyword evidence="3 7" id="KW-0479">Metal-binding</keyword>
<dbReference type="Pfam" id="PF03737">
    <property type="entry name" value="RraA-like"/>
    <property type="match status" value="1"/>
</dbReference>
<keyword evidence="7" id="KW-0460">Magnesium</keyword>
<evidence type="ECO:0000256" key="2">
    <source>
        <dbReference type="ARBA" id="ARBA00016549"/>
    </source>
</evidence>
<dbReference type="EMBL" id="CABVHY010000004">
    <property type="protein sequence ID" value="VVN80027.1"/>
    <property type="molecule type" value="Genomic_DNA"/>
</dbReference>
<evidence type="ECO:0000256" key="3">
    <source>
        <dbReference type="ARBA" id="ARBA00022723"/>
    </source>
</evidence>
<feature type="binding site" evidence="7">
    <location>
        <position position="118"/>
    </location>
    <ligand>
        <name>substrate</name>
    </ligand>
</feature>
<evidence type="ECO:0000313" key="8">
    <source>
        <dbReference type="EMBL" id="VVN80027.1"/>
    </source>
</evidence>
<protein>
    <recommendedName>
        <fullName evidence="2">Putative 4-hydroxy-4-methyl-2-oxoglutarate aldolase</fullName>
    </recommendedName>
    <alternativeName>
        <fullName evidence="5">Regulator of ribonuclease activity homolog</fullName>
    </alternativeName>
    <alternativeName>
        <fullName evidence="6">RraA-like protein</fullName>
    </alternativeName>
</protein>
<dbReference type="InterPro" id="IPR005493">
    <property type="entry name" value="RraA/RraA-like"/>
</dbReference>
<name>A0A5E7ATV0_PSEFL</name>
<dbReference type="GO" id="GO:0016829">
    <property type="term" value="F:lyase activity"/>
    <property type="evidence" value="ECO:0007669"/>
    <property type="project" value="UniProtKB-KW"/>
</dbReference>
<evidence type="ECO:0000256" key="7">
    <source>
        <dbReference type="PIRSR" id="PIRSR605493-1"/>
    </source>
</evidence>
<evidence type="ECO:0000256" key="4">
    <source>
        <dbReference type="ARBA" id="ARBA00023239"/>
    </source>
</evidence>
<dbReference type="Gene3D" id="3.50.30.40">
    <property type="entry name" value="Ribonuclease E inhibitor RraA/RraA-like"/>
    <property type="match status" value="1"/>
</dbReference>
<dbReference type="AlphaFoldDB" id="A0A5E7ATV0"/>
<proteinExistence type="predicted"/>
<feature type="binding site" evidence="7">
    <location>
        <begin position="96"/>
        <end position="99"/>
    </location>
    <ligand>
        <name>substrate</name>
    </ligand>
</feature>
<evidence type="ECO:0000256" key="5">
    <source>
        <dbReference type="ARBA" id="ARBA00029596"/>
    </source>
</evidence>
<evidence type="ECO:0000313" key="9">
    <source>
        <dbReference type="Proteomes" id="UP000379480"/>
    </source>
</evidence>
<feature type="binding site" evidence="7">
    <location>
        <position position="119"/>
    </location>
    <ligand>
        <name>Mg(2+)</name>
        <dbReference type="ChEBI" id="CHEBI:18420"/>
    </ligand>
</feature>
<dbReference type="CDD" id="cd16841">
    <property type="entry name" value="RraA_family"/>
    <property type="match status" value="1"/>
</dbReference>